<evidence type="ECO:0000256" key="5">
    <source>
        <dbReference type="ARBA" id="ARBA00023136"/>
    </source>
</evidence>
<accession>A0A8C2W052</accession>
<dbReference type="AlphaFoldDB" id="A0A8C2W052"/>
<comment type="subcellular location">
    <subcellularLocation>
        <location evidence="1 6">Membrane</location>
        <topology evidence="1 6">Multi-pass membrane protein</topology>
    </subcellularLocation>
</comment>
<dbReference type="GO" id="GO:0008250">
    <property type="term" value="C:oligosaccharyltransferase complex"/>
    <property type="evidence" value="ECO:0007669"/>
    <property type="project" value="UniProtKB-UniRule"/>
</dbReference>
<evidence type="ECO:0000313" key="8">
    <source>
        <dbReference type="Proteomes" id="UP000694398"/>
    </source>
</evidence>
<reference evidence="7" key="1">
    <citation type="submission" date="2025-08" db="UniProtKB">
        <authorList>
            <consortium name="Ensembl"/>
        </authorList>
    </citation>
    <scope>IDENTIFICATION</scope>
</reference>
<comment type="similarity">
    <text evidence="2 6">Belongs to the OST5 family.</text>
</comment>
<evidence type="ECO:0000256" key="1">
    <source>
        <dbReference type="ARBA" id="ARBA00004141"/>
    </source>
</evidence>
<keyword evidence="3 6" id="KW-0812">Transmembrane</keyword>
<reference evidence="7" key="2">
    <citation type="submission" date="2025-09" db="UniProtKB">
        <authorList>
            <consortium name="Ensembl"/>
        </authorList>
    </citation>
    <scope>IDENTIFICATION</scope>
</reference>
<keyword evidence="4 6" id="KW-1133">Transmembrane helix</keyword>
<protein>
    <recommendedName>
        <fullName evidence="6">Dolichyl-diphosphooligosaccharide-protein glycosyltransferase subunit TMEM258</fullName>
    </recommendedName>
    <alternativeName>
        <fullName evidence="6">Transmembrane protein 258</fullName>
    </alternativeName>
</protein>
<evidence type="ECO:0000256" key="4">
    <source>
        <dbReference type="ARBA" id="ARBA00022989"/>
    </source>
</evidence>
<organism evidence="7 8">
    <name type="scientific">Chinchilla lanigera</name>
    <name type="common">Long-tailed chinchilla</name>
    <name type="synonym">Chinchilla villidera</name>
    <dbReference type="NCBI Taxonomy" id="34839"/>
    <lineage>
        <taxon>Eukaryota</taxon>
        <taxon>Metazoa</taxon>
        <taxon>Chordata</taxon>
        <taxon>Craniata</taxon>
        <taxon>Vertebrata</taxon>
        <taxon>Euteleostomi</taxon>
        <taxon>Mammalia</taxon>
        <taxon>Eutheria</taxon>
        <taxon>Euarchontoglires</taxon>
        <taxon>Glires</taxon>
        <taxon>Rodentia</taxon>
        <taxon>Hystricomorpha</taxon>
        <taxon>Chinchillidae</taxon>
        <taxon>Chinchilla</taxon>
    </lineage>
</organism>
<sequence length="72" mass="8199">MELEAMSRYTSPVNPAVLPQLTRVLLAISMFFTVTSTKYTRDIYTELLISLEASLFVGFGVFFLLLWIGIYV</sequence>
<keyword evidence="8" id="KW-1185">Reference proteome</keyword>
<keyword evidence="5 6" id="KW-0472">Membrane</keyword>
<comment type="function">
    <text evidence="6">Subunit of the oligosaccharyl transferase (OST) complex that catalyzes the initial transfer of a defined glycan (Glc(3)Man(9)GlcNAc(2) in eukaryotes) from the lipid carrier dolichol-pyrophosphate to an asparagine residue within an Asn-X-Ser/Thr consensus motif in nascent polypeptide chains, the first step in protein N-glycosylation. N-glycosylation occurs cotranslationally and the complex associates with the Sec61 complex at the channel-forming translocon complex that mediates protein translocation across the endoplasmic reticulum (ER). All subunits are required for a maximal enzyme activity.</text>
</comment>
<evidence type="ECO:0000256" key="2">
    <source>
        <dbReference type="ARBA" id="ARBA00009825"/>
    </source>
</evidence>
<dbReference type="Pfam" id="PF05251">
    <property type="entry name" value="Ost5"/>
    <property type="match status" value="1"/>
</dbReference>
<dbReference type="Ensembl" id="ENSCLAT00000023425.1">
    <property type="protein sequence ID" value="ENSCLAP00000023204.1"/>
    <property type="gene ID" value="ENSCLAG00000015923.1"/>
</dbReference>
<dbReference type="InterPro" id="IPR007915">
    <property type="entry name" value="TMEM258/Ost5"/>
</dbReference>
<proteinExistence type="inferred from homology"/>
<dbReference type="PANTHER" id="PTHR13636">
    <property type="entry name" value="TRANSMEMBRANE PROTEIN 258"/>
    <property type="match status" value="1"/>
</dbReference>
<feature type="transmembrane region" description="Helical" evidence="6">
    <location>
        <begin position="47"/>
        <end position="70"/>
    </location>
</feature>
<dbReference type="Proteomes" id="UP000694398">
    <property type="component" value="Unassembled WGS sequence"/>
</dbReference>
<dbReference type="GeneTree" id="ENSGT00390000010089"/>
<name>A0A8C2W052_CHILA</name>
<dbReference type="GO" id="GO:0006487">
    <property type="term" value="P:protein N-linked glycosylation"/>
    <property type="evidence" value="ECO:0007669"/>
    <property type="project" value="UniProtKB-UniRule"/>
</dbReference>
<evidence type="ECO:0000313" key="7">
    <source>
        <dbReference type="Ensembl" id="ENSCLAP00000023204.1"/>
    </source>
</evidence>
<comment type="caution">
    <text evidence="6">Lacks conserved residue(s) required for the propagation of feature annotation.</text>
</comment>
<evidence type="ECO:0000256" key="3">
    <source>
        <dbReference type="ARBA" id="ARBA00022692"/>
    </source>
</evidence>
<evidence type="ECO:0000256" key="6">
    <source>
        <dbReference type="RuleBase" id="RU367008"/>
    </source>
</evidence>
<comment type="subunit">
    <text evidence="6">Component of the oligosaccharyltransferase (OST) complex.</text>
</comment>